<organism evidence="1">
    <name type="scientific">marine sediment metagenome</name>
    <dbReference type="NCBI Taxonomy" id="412755"/>
    <lineage>
        <taxon>unclassified sequences</taxon>
        <taxon>metagenomes</taxon>
        <taxon>ecological metagenomes</taxon>
    </lineage>
</organism>
<comment type="caution">
    <text evidence="1">The sequence shown here is derived from an EMBL/GenBank/DDBJ whole genome shotgun (WGS) entry which is preliminary data.</text>
</comment>
<reference evidence="1" key="1">
    <citation type="journal article" date="2015" name="Nature">
        <title>Complex archaea that bridge the gap between prokaryotes and eukaryotes.</title>
        <authorList>
            <person name="Spang A."/>
            <person name="Saw J.H."/>
            <person name="Jorgensen S.L."/>
            <person name="Zaremba-Niedzwiedzka K."/>
            <person name="Martijn J."/>
            <person name="Lind A.E."/>
            <person name="van Eijk R."/>
            <person name="Schleper C."/>
            <person name="Guy L."/>
            <person name="Ettema T.J."/>
        </authorList>
    </citation>
    <scope>NUCLEOTIDE SEQUENCE</scope>
</reference>
<evidence type="ECO:0000313" key="1">
    <source>
        <dbReference type="EMBL" id="KKL64555.1"/>
    </source>
</evidence>
<dbReference type="EMBL" id="LAZR01027808">
    <property type="protein sequence ID" value="KKL64555.1"/>
    <property type="molecule type" value="Genomic_DNA"/>
</dbReference>
<sequence>MANRFWVGDGGNWSDNTNHWAASTGGAPNETKPTSSDNVYFDANSFSSGSQTVTINEVASCLDMDWSNVTNTPTLAGGSNIVIHGSLTFVSGMTVTKTGQIRFEGTVATSKTCTTGGLDLTSCTHFLFEFINGDMTLQDAVTCSIFYFSRGVLDLNGQTITCTRWFMTAATSKTLTAGAAIINITAVGLEDDATVGTFDYGTSTIKIIETDHFKGNGRIYNNVELNGTAHTISGSNTFTSLKIGRAAAVTITGTAGTTQTVRHFFATNNANVLTMVSTGAAWTLTGNSGYCELDYTDLTNVVAGYANIYYAGDNSTDGTGNTNWIFSRKVRLRRMRR</sequence>
<gene>
    <name evidence="1" type="ORF">LCGC14_2163820</name>
</gene>
<name>A0A0F9G4P9_9ZZZZ</name>
<evidence type="ECO:0008006" key="2">
    <source>
        <dbReference type="Google" id="ProtNLM"/>
    </source>
</evidence>
<accession>A0A0F9G4P9</accession>
<protein>
    <recommendedName>
        <fullName evidence="2">G8 domain-containing protein</fullName>
    </recommendedName>
</protein>
<proteinExistence type="predicted"/>
<dbReference type="AlphaFoldDB" id="A0A0F9G4P9"/>